<dbReference type="PANTHER" id="PTHR13217">
    <property type="entry name" value="PLECKSTRIN HOMOLOGY DOMAIN-CONTAINING FAMILY G MEMBER 7"/>
    <property type="match status" value="1"/>
</dbReference>
<dbReference type="Gene3D" id="1.20.900.10">
    <property type="entry name" value="Dbl homology (DH) domain"/>
    <property type="match status" value="1"/>
</dbReference>
<feature type="compositionally biased region" description="Basic and acidic residues" evidence="1">
    <location>
        <begin position="17"/>
        <end position="40"/>
    </location>
</feature>
<dbReference type="SUPFAM" id="SSF50729">
    <property type="entry name" value="PH domain-like"/>
    <property type="match status" value="1"/>
</dbReference>
<feature type="compositionally biased region" description="Basic and acidic residues" evidence="1">
    <location>
        <begin position="204"/>
        <end position="217"/>
    </location>
</feature>
<feature type="compositionally biased region" description="Basic residues" evidence="1">
    <location>
        <begin position="193"/>
        <end position="202"/>
    </location>
</feature>
<accession>A0AAV5V0G7</accession>
<dbReference type="SMART" id="SM00325">
    <property type="entry name" value="RhoGEF"/>
    <property type="match status" value="1"/>
</dbReference>
<feature type="compositionally biased region" description="Polar residues" evidence="1">
    <location>
        <begin position="1033"/>
        <end position="1051"/>
    </location>
</feature>
<feature type="non-terminal residue" evidence="3">
    <location>
        <position position="1155"/>
    </location>
</feature>
<dbReference type="GO" id="GO:0007266">
    <property type="term" value="P:Rho protein signal transduction"/>
    <property type="evidence" value="ECO:0007669"/>
    <property type="project" value="TreeGrafter"/>
</dbReference>
<dbReference type="Proteomes" id="UP001432322">
    <property type="component" value="Unassembled WGS sequence"/>
</dbReference>
<feature type="non-terminal residue" evidence="3">
    <location>
        <position position="1"/>
    </location>
</feature>
<evidence type="ECO:0000313" key="4">
    <source>
        <dbReference type="Proteomes" id="UP001432322"/>
    </source>
</evidence>
<dbReference type="GO" id="GO:0043542">
    <property type="term" value="P:endothelial cell migration"/>
    <property type="evidence" value="ECO:0007669"/>
    <property type="project" value="TreeGrafter"/>
</dbReference>
<name>A0AAV5V0G7_9BILA</name>
<feature type="region of interest" description="Disordered" evidence="1">
    <location>
        <begin position="825"/>
        <end position="975"/>
    </location>
</feature>
<feature type="domain" description="DH" evidence="2">
    <location>
        <begin position="350"/>
        <end position="540"/>
    </location>
</feature>
<organism evidence="3 4">
    <name type="scientific">Pristionchus fissidentatus</name>
    <dbReference type="NCBI Taxonomy" id="1538716"/>
    <lineage>
        <taxon>Eukaryota</taxon>
        <taxon>Metazoa</taxon>
        <taxon>Ecdysozoa</taxon>
        <taxon>Nematoda</taxon>
        <taxon>Chromadorea</taxon>
        <taxon>Rhabditida</taxon>
        <taxon>Rhabditina</taxon>
        <taxon>Diplogasteromorpha</taxon>
        <taxon>Diplogasteroidea</taxon>
        <taxon>Neodiplogasteridae</taxon>
        <taxon>Pristionchus</taxon>
    </lineage>
</organism>
<feature type="compositionally biased region" description="Basic and acidic residues" evidence="1">
    <location>
        <begin position="254"/>
        <end position="263"/>
    </location>
</feature>
<feature type="region of interest" description="Disordered" evidence="1">
    <location>
        <begin position="780"/>
        <end position="801"/>
    </location>
</feature>
<evidence type="ECO:0000256" key="1">
    <source>
        <dbReference type="SAM" id="MobiDB-lite"/>
    </source>
</evidence>
<feature type="compositionally biased region" description="Pro residues" evidence="1">
    <location>
        <begin position="1112"/>
        <end position="1124"/>
    </location>
</feature>
<dbReference type="AlphaFoldDB" id="A0AAV5V0G7"/>
<feature type="compositionally biased region" description="Low complexity" evidence="1">
    <location>
        <begin position="1057"/>
        <end position="1071"/>
    </location>
</feature>
<gene>
    <name evidence="3" type="ORF">PFISCL1PPCAC_4103</name>
</gene>
<feature type="region of interest" description="Disordered" evidence="1">
    <location>
        <begin position="992"/>
        <end position="1071"/>
    </location>
</feature>
<dbReference type="PANTHER" id="PTHR13217:SF11">
    <property type="entry name" value="PLECKSTRIN HOMOLOGY DOMAIN-CONTAINING FAMILY G MEMBER 5"/>
    <property type="match status" value="1"/>
</dbReference>
<dbReference type="PROSITE" id="PS50010">
    <property type="entry name" value="DH_2"/>
    <property type="match status" value="1"/>
</dbReference>
<sequence length="1155" mass="128569">NLQDLGTLRPHWLGCSKDSEQKAKSRRVSEDQPSRSLREDVLRRLERSRRPSLPVIYQEGELPLPPPLLPALAMSSIGRQRSRRPSLVWTENFVSSRNRYQSMDFDERRMDAISPGELNFIFVQFEDRDEENVERVAVTARKMLKDVIEGRLKQRGLGLDQVEFFIEKSSTPIPAQSDVGCLVGQKIIVRGKGMRMGRHTRSAHSMDDSNGDRPSRKISADAVMRKASFANAKMAKHRQQSESRGSNGGSEDMDSSRSRENLQREGSSFGEEPGCSDSGADGDSGGSRRARSTTSTRISLFFGKKMEMLNALKSLKETSASRAPEITKLEEDSWQQIVKGHDQLPLLAQKQQAAIWEIALTEWNYIEHLRHMDDLKRYLNELKKAGFLQEIDTYGVFCNYPELYQCHLCFWKTAVLPMLEKSRITGCPLDPLMLWPGFENIAGWSDFYIKLHVEHDRGYIQRQLKENNLFKEFVEWVEQQDVMKRLKFVETITTYPMQHITRYGICLSSVLRNSTDADERVSIQRMIDEVNAATHRLNFELESKDLRAKLTMIMMSIDGCDYIDFEDAEKICFTRAPFINLVQPMPMLPQLHFRKVWLKGEVKVREGSAKPKMDVFCYVFTDLFLICRQSKKGSDRLRIARPPMHITKIYALQHDTQPTNFYLTYGNEFGPSNVFLFTTGAAEDTKRWLEMIHYAKEEFMQLTKTGSDRRGGTTKLFMDGSTNGSCMMGPSSSTGMLPPMMPMMPMMGVAHRKSSSMDSQAVAAHQQAHHHTMAELRKAGVVSSTEQLDRGGHSEGRLPPRAGAKLSVASCVAAPISTSKSSIDLHLTARPGLDSPVKPSRSRSNSSGPEIGDSISNGVEEPKRRSRSPSPVRRHTVEISGRGTPQVISGRASPLVTGGRNTPLESIRGSLECRFTPRSESPATPEIDSVSHSPQLLVTSTEEEDRETPTSGHRRFEKRYHTSDGIDVPKPKSSLPGTILKRFSWNVSSAMNTSRGKISRLNEQTRRSSQSSTAASSESFASSTSGVSSASSQLEPTIDETSSNHHISTISVGGAEPSILPSTSSSSQSTLSISLDHDATVISASNAVSGPATKVSPPLSTTSTSSSSNGSSPPPPLPDLPPPQNNNTVECVSQAGINCKNELMRFIMDNQLETS</sequence>
<evidence type="ECO:0000259" key="2">
    <source>
        <dbReference type="PROSITE" id="PS50010"/>
    </source>
</evidence>
<evidence type="ECO:0000313" key="3">
    <source>
        <dbReference type="EMBL" id="GMT12806.1"/>
    </source>
</evidence>
<dbReference type="GO" id="GO:0005085">
    <property type="term" value="F:guanyl-nucleotide exchange factor activity"/>
    <property type="evidence" value="ECO:0007669"/>
    <property type="project" value="InterPro"/>
</dbReference>
<feature type="compositionally biased region" description="Low complexity" evidence="1">
    <location>
        <begin position="1096"/>
        <end position="1111"/>
    </location>
</feature>
<feature type="compositionally biased region" description="Polar residues" evidence="1">
    <location>
        <begin position="930"/>
        <end position="940"/>
    </location>
</feature>
<dbReference type="InterPro" id="IPR000219">
    <property type="entry name" value="DH_dom"/>
</dbReference>
<dbReference type="SUPFAM" id="SSF48065">
    <property type="entry name" value="DBL homology domain (DH-domain)"/>
    <property type="match status" value="1"/>
</dbReference>
<dbReference type="InterPro" id="IPR040181">
    <property type="entry name" value="PKHG5/7"/>
</dbReference>
<reference evidence="3" key="1">
    <citation type="submission" date="2023-10" db="EMBL/GenBank/DDBJ databases">
        <title>Genome assembly of Pristionchus species.</title>
        <authorList>
            <person name="Yoshida K."/>
            <person name="Sommer R.J."/>
        </authorList>
    </citation>
    <scope>NUCLEOTIDE SEQUENCE</scope>
    <source>
        <strain evidence="3">RS5133</strain>
    </source>
</reference>
<dbReference type="InterPro" id="IPR035899">
    <property type="entry name" value="DBL_dom_sf"/>
</dbReference>
<feature type="region of interest" description="Disordered" evidence="1">
    <location>
        <begin position="13"/>
        <end position="40"/>
    </location>
</feature>
<feature type="compositionally biased region" description="Basic and acidic residues" evidence="1">
    <location>
        <begin position="959"/>
        <end position="970"/>
    </location>
</feature>
<protein>
    <recommendedName>
        <fullName evidence="2">DH domain-containing protein</fullName>
    </recommendedName>
</protein>
<feature type="compositionally biased region" description="Basic and acidic residues" evidence="1">
    <location>
        <begin position="787"/>
        <end position="798"/>
    </location>
</feature>
<dbReference type="GO" id="GO:0030139">
    <property type="term" value="C:endocytic vesicle"/>
    <property type="evidence" value="ECO:0007669"/>
    <property type="project" value="TreeGrafter"/>
</dbReference>
<proteinExistence type="predicted"/>
<dbReference type="GO" id="GO:0030424">
    <property type="term" value="C:axon"/>
    <property type="evidence" value="ECO:0007669"/>
    <property type="project" value="TreeGrafter"/>
</dbReference>
<keyword evidence="4" id="KW-1185">Reference proteome</keyword>
<comment type="caution">
    <text evidence="3">The sequence shown here is derived from an EMBL/GenBank/DDBJ whole genome shotgun (WGS) entry which is preliminary data.</text>
</comment>
<dbReference type="GO" id="GO:0005886">
    <property type="term" value="C:plasma membrane"/>
    <property type="evidence" value="ECO:0007669"/>
    <property type="project" value="TreeGrafter"/>
</dbReference>
<feature type="region of interest" description="Disordered" evidence="1">
    <location>
        <begin position="231"/>
        <end position="293"/>
    </location>
</feature>
<feature type="region of interest" description="Disordered" evidence="1">
    <location>
        <begin position="193"/>
        <end position="217"/>
    </location>
</feature>
<dbReference type="Pfam" id="PF00621">
    <property type="entry name" value="RhoGEF"/>
    <property type="match status" value="1"/>
</dbReference>
<dbReference type="EMBL" id="BTSY01000002">
    <property type="protein sequence ID" value="GMT12806.1"/>
    <property type="molecule type" value="Genomic_DNA"/>
</dbReference>
<feature type="compositionally biased region" description="Low complexity" evidence="1">
    <location>
        <begin position="1008"/>
        <end position="1032"/>
    </location>
</feature>
<feature type="region of interest" description="Disordered" evidence="1">
    <location>
        <begin position="1088"/>
        <end position="1128"/>
    </location>
</feature>